<dbReference type="FunFam" id="2.160.10.10:FF:000025">
    <property type="entry name" value="Hexapeptide-repeat containing-acetyltransferase"/>
    <property type="match status" value="1"/>
</dbReference>
<dbReference type="InterPro" id="IPR051159">
    <property type="entry name" value="Hexapeptide_acetyltransf"/>
</dbReference>
<dbReference type="OMA" id="CVILDCN"/>
<dbReference type="InterPro" id="IPR011004">
    <property type="entry name" value="Trimer_LpxA-like_sf"/>
</dbReference>
<dbReference type="STRING" id="695850.A0A067CLS3"/>
<organism evidence="5 6">
    <name type="scientific">Saprolegnia parasitica (strain CBS 223.65)</name>
    <dbReference type="NCBI Taxonomy" id="695850"/>
    <lineage>
        <taxon>Eukaryota</taxon>
        <taxon>Sar</taxon>
        <taxon>Stramenopiles</taxon>
        <taxon>Oomycota</taxon>
        <taxon>Saprolegniomycetes</taxon>
        <taxon>Saprolegniales</taxon>
        <taxon>Saprolegniaceae</taxon>
        <taxon>Saprolegnia</taxon>
    </lineage>
</organism>
<dbReference type="KEGG" id="spar:SPRG_07357"/>
<dbReference type="InterPro" id="IPR001451">
    <property type="entry name" value="Hexapep"/>
</dbReference>
<dbReference type="Pfam" id="PF00132">
    <property type="entry name" value="Hexapep"/>
    <property type="match status" value="1"/>
</dbReference>
<evidence type="ECO:0000313" key="5">
    <source>
        <dbReference type="EMBL" id="KDO27742.1"/>
    </source>
</evidence>
<keyword evidence="3" id="KW-0012">Acyltransferase</keyword>
<protein>
    <recommendedName>
        <fullName evidence="4">Maltose/galactoside acetyltransferase domain-containing protein</fullName>
    </recommendedName>
</protein>
<evidence type="ECO:0000259" key="4">
    <source>
        <dbReference type="SMART" id="SM01266"/>
    </source>
</evidence>
<dbReference type="Gene3D" id="2.160.10.10">
    <property type="entry name" value="Hexapeptide repeat proteins"/>
    <property type="match status" value="1"/>
</dbReference>
<dbReference type="PROSITE" id="PS00101">
    <property type="entry name" value="HEXAPEP_TRANSFERASES"/>
    <property type="match status" value="1"/>
</dbReference>
<dbReference type="CDD" id="cd03357">
    <property type="entry name" value="LbH_MAT_GAT"/>
    <property type="match status" value="1"/>
</dbReference>
<dbReference type="InterPro" id="IPR024688">
    <property type="entry name" value="Mac_dom"/>
</dbReference>
<dbReference type="GeneID" id="24129633"/>
<dbReference type="GO" id="GO:0008374">
    <property type="term" value="F:O-acyltransferase activity"/>
    <property type="evidence" value="ECO:0007669"/>
    <property type="project" value="TreeGrafter"/>
</dbReference>
<dbReference type="SUPFAM" id="SSF51161">
    <property type="entry name" value="Trimeric LpxA-like enzymes"/>
    <property type="match status" value="1"/>
</dbReference>
<dbReference type="InterPro" id="IPR018357">
    <property type="entry name" value="Hexapep_transf_CS"/>
</dbReference>
<dbReference type="AlphaFoldDB" id="A0A067CLS3"/>
<evidence type="ECO:0000256" key="2">
    <source>
        <dbReference type="ARBA" id="ARBA00022679"/>
    </source>
</evidence>
<dbReference type="Pfam" id="PF12464">
    <property type="entry name" value="Mac"/>
    <property type="match status" value="1"/>
</dbReference>
<dbReference type="SMART" id="SM01266">
    <property type="entry name" value="Mac"/>
    <property type="match status" value="1"/>
</dbReference>
<comment type="similarity">
    <text evidence="1">Belongs to the transferase hexapeptide repeat family.</text>
</comment>
<proteinExistence type="inferred from homology"/>
<dbReference type="EMBL" id="KK583215">
    <property type="protein sequence ID" value="KDO27742.1"/>
    <property type="molecule type" value="Genomic_DNA"/>
</dbReference>
<evidence type="ECO:0000313" key="6">
    <source>
        <dbReference type="Proteomes" id="UP000030745"/>
    </source>
</evidence>
<reference evidence="5 6" key="1">
    <citation type="journal article" date="2013" name="PLoS Genet.">
        <title>Distinctive expansion of potential virulence genes in the genome of the oomycete fish pathogen Saprolegnia parasitica.</title>
        <authorList>
            <person name="Jiang R.H."/>
            <person name="de Bruijn I."/>
            <person name="Haas B.J."/>
            <person name="Belmonte R."/>
            <person name="Lobach L."/>
            <person name="Christie J."/>
            <person name="van den Ackerveken G."/>
            <person name="Bottin A."/>
            <person name="Bulone V."/>
            <person name="Diaz-Moreno S.M."/>
            <person name="Dumas B."/>
            <person name="Fan L."/>
            <person name="Gaulin E."/>
            <person name="Govers F."/>
            <person name="Grenville-Briggs L.J."/>
            <person name="Horner N.R."/>
            <person name="Levin J.Z."/>
            <person name="Mammella M."/>
            <person name="Meijer H.J."/>
            <person name="Morris P."/>
            <person name="Nusbaum C."/>
            <person name="Oome S."/>
            <person name="Phillips A.J."/>
            <person name="van Rooyen D."/>
            <person name="Rzeszutek E."/>
            <person name="Saraiva M."/>
            <person name="Secombes C.J."/>
            <person name="Seidl M.F."/>
            <person name="Snel B."/>
            <person name="Stassen J.H."/>
            <person name="Sykes S."/>
            <person name="Tripathy S."/>
            <person name="van den Berg H."/>
            <person name="Vega-Arreguin J.C."/>
            <person name="Wawra S."/>
            <person name="Young S.K."/>
            <person name="Zeng Q."/>
            <person name="Dieguez-Uribeondo J."/>
            <person name="Russ C."/>
            <person name="Tyler B.M."/>
            <person name="van West P."/>
        </authorList>
    </citation>
    <scope>NUCLEOTIDE SEQUENCE [LARGE SCALE GENOMIC DNA]</scope>
    <source>
        <strain evidence="5 6">CBS 223.65</strain>
    </source>
</reference>
<accession>A0A067CLS3</accession>
<keyword evidence="2" id="KW-0808">Transferase</keyword>
<dbReference type="RefSeq" id="XP_012201534.1">
    <property type="nucleotide sequence ID" value="XM_012346144.1"/>
</dbReference>
<dbReference type="VEuPathDB" id="FungiDB:SPRG_07357"/>
<dbReference type="GO" id="GO:0016407">
    <property type="term" value="F:acetyltransferase activity"/>
    <property type="evidence" value="ECO:0007669"/>
    <property type="project" value="InterPro"/>
</dbReference>
<sequence length="224" mass="24382">MRRLCYSDDHFWICFQDGRLQEPPAAPQDARAGDSETEEDRMLQGQLYYGGCPVLMAKRVTARKLWSQLNKLDDVDATDPARLALLRELLGSMGQDVAIESPFRCDYGNNIVLGSNCFINYNCTILDCNKVTLGDNVLIAPNVSIYTATHPTDAKLRHDWGPELAYPVTIGNDVWIGGNAVILPGVTIGDGAVIGAGAVVTKDVPPYVVVGGTPARIIKHLDKP</sequence>
<dbReference type="Pfam" id="PF14602">
    <property type="entry name" value="Hexapep_2"/>
    <property type="match status" value="1"/>
</dbReference>
<gene>
    <name evidence="5" type="ORF">SPRG_07357</name>
</gene>
<dbReference type="OrthoDB" id="25818at2759"/>
<dbReference type="PANTHER" id="PTHR23416:SF23">
    <property type="entry name" value="ACETYLTRANSFERASE C18B11.09C-RELATED"/>
    <property type="match status" value="1"/>
</dbReference>
<feature type="domain" description="Maltose/galactoside acetyltransferase" evidence="4">
    <location>
        <begin position="39"/>
        <end position="95"/>
    </location>
</feature>
<evidence type="ECO:0000256" key="1">
    <source>
        <dbReference type="ARBA" id="ARBA00007274"/>
    </source>
</evidence>
<dbReference type="PANTHER" id="PTHR23416">
    <property type="entry name" value="SIALIC ACID SYNTHASE-RELATED"/>
    <property type="match status" value="1"/>
</dbReference>
<name>A0A067CLS3_SAPPC</name>
<evidence type="ECO:0000256" key="3">
    <source>
        <dbReference type="ARBA" id="ARBA00023315"/>
    </source>
</evidence>
<keyword evidence="6" id="KW-1185">Reference proteome</keyword>
<dbReference type="Proteomes" id="UP000030745">
    <property type="component" value="Unassembled WGS sequence"/>
</dbReference>